<protein>
    <submittedName>
        <fullName evidence="2">Uncharacterized protein</fullName>
    </submittedName>
</protein>
<feature type="transmembrane region" description="Helical" evidence="1">
    <location>
        <begin position="6"/>
        <end position="26"/>
    </location>
</feature>
<accession>A0A0A9EDB0</accession>
<proteinExistence type="predicted"/>
<evidence type="ECO:0000256" key="1">
    <source>
        <dbReference type="SAM" id="Phobius"/>
    </source>
</evidence>
<dbReference type="AlphaFoldDB" id="A0A0A9EDB0"/>
<keyword evidence="1" id="KW-0472">Membrane</keyword>
<dbReference type="EMBL" id="GBRH01199161">
    <property type="protein sequence ID" value="JAD98734.1"/>
    <property type="molecule type" value="Transcribed_RNA"/>
</dbReference>
<keyword evidence="1" id="KW-1133">Transmembrane helix</keyword>
<reference evidence="2" key="2">
    <citation type="journal article" date="2015" name="Data Brief">
        <title>Shoot transcriptome of the giant reed, Arundo donax.</title>
        <authorList>
            <person name="Barrero R.A."/>
            <person name="Guerrero F.D."/>
            <person name="Moolhuijzen P."/>
            <person name="Goolsby J.A."/>
            <person name="Tidwell J."/>
            <person name="Bellgard S.E."/>
            <person name="Bellgard M.I."/>
        </authorList>
    </citation>
    <scope>NUCLEOTIDE SEQUENCE</scope>
    <source>
        <tissue evidence="2">Shoot tissue taken approximately 20 cm above the soil surface</tissue>
    </source>
</reference>
<reference evidence="2" key="1">
    <citation type="submission" date="2014-09" db="EMBL/GenBank/DDBJ databases">
        <authorList>
            <person name="Magalhaes I.L.F."/>
            <person name="Oliveira U."/>
            <person name="Santos F.R."/>
            <person name="Vidigal T.H.D.A."/>
            <person name="Brescovit A.D."/>
            <person name="Santos A.J."/>
        </authorList>
    </citation>
    <scope>NUCLEOTIDE SEQUENCE</scope>
    <source>
        <tissue evidence="2">Shoot tissue taken approximately 20 cm above the soil surface</tissue>
    </source>
</reference>
<organism evidence="2">
    <name type="scientific">Arundo donax</name>
    <name type="common">Giant reed</name>
    <name type="synonym">Donax arundinaceus</name>
    <dbReference type="NCBI Taxonomy" id="35708"/>
    <lineage>
        <taxon>Eukaryota</taxon>
        <taxon>Viridiplantae</taxon>
        <taxon>Streptophyta</taxon>
        <taxon>Embryophyta</taxon>
        <taxon>Tracheophyta</taxon>
        <taxon>Spermatophyta</taxon>
        <taxon>Magnoliopsida</taxon>
        <taxon>Liliopsida</taxon>
        <taxon>Poales</taxon>
        <taxon>Poaceae</taxon>
        <taxon>PACMAD clade</taxon>
        <taxon>Arundinoideae</taxon>
        <taxon>Arundineae</taxon>
        <taxon>Arundo</taxon>
    </lineage>
</organism>
<evidence type="ECO:0000313" key="2">
    <source>
        <dbReference type="EMBL" id="JAD98734.1"/>
    </source>
</evidence>
<name>A0A0A9EDB0_ARUDO</name>
<keyword evidence="1" id="KW-0812">Transmembrane</keyword>
<sequence>MRLVDINTAVLFIYYYYTVIYATPLYRAVIN</sequence>